<organism evidence="2 3">
    <name type="scientific">Cerasicoccus arenae</name>
    <dbReference type="NCBI Taxonomy" id="424488"/>
    <lineage>
        <taxon>Bacteria</taxon>
        <taxon>Pseudomonadati</taxon>
        <taxon>Verrucomicrobiota</taxon>
        <taxon>Opitutia</taxon>
        <taxon>Puniceicoccales</taxon>
        <taxon>Cerasicoccaceae</taxon>
        <taxon>Cerasicoccus</taxon>
    </lineage>
</organism>
<keyword evidence="1" id="KW-0812">Transmembrane</keyword>
<dbReference type="RefSeq" id="WP_189513647.1">
    <property type="nucleotide sequence ID" value="NZ_BMXG01000008.1"/>
</dbReference>
<evidence type="ECO:0008006" key="4">
    <source>
        <dbReference type="Google" id="ProtNLM"/>
    </source>
</evidence>
<evidence type="ECO:0000313" key="2">
    <source>
        <dbReference type="EMBL" id="GHC00093.1"/>
    </source>
</evidence>
<reference evidence="2" key="1">
    <citation type="journal article" date="2014" name="Int. J. Syst. Evol. Microbiol.">
        <title>Complete genome sequence of Corynebacterium casei LMG S-19264T (=DSM 44701T), isolated from a smear-ripened cheese.</title>
        <authorList>
            <consortium name="US DOE Joint Genome Institute (JGI-PGF)"/>
            <person name="Walter F."/>
            <person name="Albersmeier A."/>
            <person name="Kalinowski J."/>
            <person name="Ruckert C."/>
        </authorList>
    </citation>
    <scope>NUCLEOTIDE SEQUENCE</scope>
    <source>
        <strain evidence="2">KCTC 12870</strain>
    </source>
</reference>
<dbReference type="AlphaFoldDB" id="A0A8J3GE17"/>
<gene>
    <name evidence="2" type="ORF">GCM10007047_15420</name>
</gene>
<comment type="caution">
    <text evidence="2">The sequence shown here is derived from an EMBL/GenBank/DDBJ whole genome shotgun (WGS) entry which is preliminary data.</text>
</comment>
<dbReference type="Proteomes" id="UP000642829">
    <property type="component" value="Unassembled WGS sequence"/>
</dbReference>
<dbReference type="InterPro" id="IPR012902">
    <property type="entry name" value="N_methyl_site"/>
</dbReference>
<proteinExistence type="predicted"/>
<feature type="transmembrane region" description="Helical" evidence="1">
    <location>
        <begin position="12"/>
        <end position="32"/>
    </location>
</feature>
<reference evidence="2" key="2">
    <citation type="submission" date="2020-09" db="EMBL/GenBank/DDBJ databases">
        <authorList>
            <person name="Sun Q."/>
            <person name="Kim S."/>
        </authorList>
    </citation>
    <scope>NUCLEOTIDE SEQUENCE</scope>
    <source>
        <strain evidence="2">KCTC 12870</strain>
    </source>
</reference>
<sequence>MKHSKIARGFTLIEVLAATAIMSVVILVVLSLTTNVLSVWNRSTGKLNSNYEARVALDLLANDFETMVLRNRPFCWVKVDYNKPDEKDLSDYTGALPAMPEMYFMARVEDRPRYTSSNTPIYGDICAVSYRVLYQNPVDPDDEAFPLFGLYRFVIDSQHTFNDVMSPDNTGSADDLRSLMNESKYWNEAGIEVAVNADGIEKVIGKSENFLSANVVDLDIVFWYYNSVTNAPRAITSNGEADGDPLSFTYTDRLNVPDAPTAIGPLEYVDIAITVMSPEGLAIVESQSTDATEWNELVAQYGTTFSRRIQIMAKPL</sequence>
<dbReference type="EMBL" id="BMXG01000008">
    <property type="protein sequence ID" value="GHC00093.1"/>
    <property type="molecule type" value="Genomic_DNA"/>
</dbReference>
<keyword evidence="1" id="KW-0472">Membrane</keyword>
<evidence type="ECO:0000313" key="3">
    <source>
        <dbReference type="Proteomes" id="UP000642829"/>
    </source>
</evidence>
<protein>
    <recommendedName>
        <fullName evidence="4">Prepilin-type N-terminal cleavage/methylation domain-containing protein</fullName>
    </recommendedName>
</protein>
<keyword evidence="1" id="KW-1133">Transmembrane helix</keyword>
<dbReference type="NCBIfam" id="TIGR02532">
    <property type="entry name" value="IV_pilin_GFxxxE"/>
    <property type="match status" value="1"/>
</dbReference>
<evidence type="ECO:0000256" key="1">
    <source>
        <dbReference type="SAM" id="Phobius"/>
    </source>
</evidence>
<keyword evidence="3" id="KW-1185">Reference proteome</keyword>
<dbReference type="Pfam" id="PF07963">
    <property type="entry name" value="N_methyl"/>
    <property type="match status" value="1"/>
</dbReference>
<name>A0A8J3GE17_9BACT</name>
<accession>A0A8J3GE17</accession>
<dbReference type="PROSITE" id="PS00409">
    <property type="entry name" value="PROKAR_NTER_METHYL"/>
    <property type="match status" value="1"/>
</dbReference>